<accession>L9ZS73</accession>
<gene>
    <name evidence="2" type="ORF">C483_14745</name>
</gene>
<keyword evidence="1" id="KW-1133">Transmembrane helix</keyword>
<name>L9ZS73_9EURY</name>
<comment type="caution">
    <text evidence="2">The sequence shown here is derived from an EMBL/GenBank/DDBJ whole genome shotgun (WGS) entry which is preliminary data.</text>
</comment>
<protein>
    <recommendedName>
        <fullName evidence="4">Membrane-bound metal-dependent hydrolase</fullName>
    </recommendedName>
</protein>
<proteinExistence type="predicted"/>
<evidence type="ECO:0000313" key="3">
    <source>
        <dbReference type="Proteomes" id="UP000011519"/>
    </source>
</evidence>
<dbReference type="Proteomes" id="UP000011519">
    <property type="component" value="Unassembled WGS sequence"/>
</dbReference>
<organism evidence="2 3">
    <name type="scientific">Natrialba hulunbeirensis JCM 10989</name>
    <dbReference type="NCBI Taxonomy" id="1227493"/>
    <lineage>
        <taxon>Archaea</taxon>
        <taxon>Methanobacteriati</taxon>
        <taxon>Methanobacteriota</taxon>
        <taxon>Stenosarchaea group</taxon>
        <taxon>Halobacteria</taxon>
        <taxon>Halobacteriales</taxon>
        <taxon>Natrialbaceae</taxon>
        <taxon>Natrialba</taxon>
    </lineage>
</organism>
<evidence type="ECO:0000256" key="1">
    <source>
        <dbReference type="SAM" id="Phobius"/>
    </source>
</evidence>
<feature type="transmembrane region" description="Helical" evidence="1">
    <location>
        <begin position="54"/>
        <end position="84"/>
    </location>
</feature>
<dbReference type="PATRIC" id="fig|1227493.4.peg.2966"/>
<sequence length="215" mass="23060">MATTHALAGLALAAAIATVSPAFGTVAAVAAILGGLFPDFDLAAGHRRTLHFPVYYWVLAAPASLVAVFAPSDLTVVLAVFLVAAGLHSVMDLFGCGLEFKPWLGTSDRAVYSHYHGRWLAPRRWIRYDGAPSDLALAAMLAFPALFVFDANATIETAVVVLLLISIGYAALRHPLARLGEWLLARLPASVVAMVPEWIASAGEQRRSDQQRREQ</sequence>
<dbReference type="STRING" id="1227493.C483_14745"/>
<feature type="transmembrane region" description="Helical" evidence="1">
    <location>
        <begin position="155"/>
        <end position="172"/>
    </location>
</feature>
<reference evidence="2 3" key="1">
    <citation type="journal article" date="2014" name="PLoS Genet.">
        <title>Phylogenetically driven sequencing of extremely halophilic archaea reveals strategies for static and dynamic osmo-response.</title>
        <authorList>
            <person name="Becker E.A."/>
            <person name="Seitzer P.M."/>
            <person name="Tritt A."/>
            <person name="Larsen D."/>
            <person name="Krusor M."/>
            <person name="Yao A.I."/>
            <person name="Wu D."/>
            <person name="Madern D."/>
            <person name="Eisen J.A."/>
            <person name="Darling A.E."/>
            <person name="Facciotti M.T."/>
        </authorList>
    </citation>
    <scope>NUCLEOTIDE SEQUENCE [LARGE SCALE GENOMIC DNA]</scope>
    <source>
        <strain evidence="2 3">JCM 10989</strain>
    </source>
</reference>
<evidence type="ECO:0008006" key="4">
    <source>
        <dbReference type="Google" id="ProtNLM"/>
    </source>
</evidence>
<keyword evidence="3" id="KW-1185">Reference proteome</keyword>
<evidence type="ECO:0000313" key="2">
    <source>
        <dbReference type="EMBL" id="ELY89214.1"/>
    </source>
</evidence>
<keyword evidence="1" id="KW-0472">Membrane</keyword>
<dbReference type="AlphaFoldDB" id="L9ZS73"/>
<dbReference type="EMBL" id="AOIM01000037">
    <property type="protein sequence ID" value="ELY89214.1"/>
    <property type="molecule type" value="Genomic_DNA"/>
</dbReference>
<keyword evidence="1" id="KW-0812">Transmembrane</keyword>